<organism evidence="2 3">
    <name type="scientific">Methanoplanus endosymbiosus</name>
    <dbReference type="NCBI Taxonomy" id="33865"/>
    <lineage>
        <taxon>Archaea</taxon>
        <taxon>Methanobacteriati</taxon>
        <taxon>Methanobacteriota</taxon>
        <taxon>Stenosarchaea group</taxon>
        <taxon>Methanomicrobia</taxon>
        <taxon>Methanomicrobiales</taxon>
        <taxon>Methanomicrobiaceae</taxon>
        <taxon>Methanoplanus</taxon>
    </lineage>
</organism>
<name>A0A9E7PLP6_9EURY</name>
<dbReference type="KEGG" id="mend:L6E24_07720"/>
<evidence type="ECO:0000256" key="1">
    <source>
        <dbReference type="SAM" id="MobiDB-lite"/>
    </source>
</evidence>
<proteinExistence type="predicted"/>
<dbReference type="GeneID" id="74307578"/>
<evidence type="ECO:0000313" key="3">
    <source>
        <dbReference type="Proteomes" id="UP001060368"/>
    </source>
</evidence>
<sequence length="208" mass="23320">MPDKKSLKIGVTVNLENYENLRVEVEGEISEGCGPDELINYLDIVLEKFGNNDPDTKKRVDSYRRRVIRQKPEQSLTSTGKTEGNKQSLSPEEPDNTKKENAGPASNPDITATYNPGGEEKDKKTHEIRSGTDLKEEITEKSGKTENDPDKVSDIQEEILRYKENNKIVNKTTLCEICGSAVTPKAEHASKVIAGRVLCRKCLDRMKR</sequence>
<accession>A0A9E7PLP6</accession>
<dbReference type="RefSeq" id="WP_257741421.1">
    <property type="nucleotide sequence ID" value="NZ_CP096115.1"/>
</dbReference>
<protein>
    <submittedName>
        <fullName evidence="2">Uncharacterized protein</fullName>
    </submittedName>
</protein>
<feature type="compositionally biased region" description="Basic and acidic residues" evidence="1">
    <location>
        <begin position="118"/>
        <end position="152"/>
    </location>
</feature>
<feature type="compositionally biased region" description="Polar residues" evidence="1">
    <location>
        <begin position="73"/>
        <end position="90"/>
    </location>
</feature>
<dbReference type="EMBL" id="CP096115">
    <property type="protein sequence ID" value="UUX91269.1"/>
    <property type="molecule type" value="Genomic_DNA"/>
</dbReference>
<feature type="region of interest" description="Disordered" evidence="1">
    <location>
        <begin position="49"/>
        <end position="152"/>
    </location>
</feature>
<evidence type="ECO:0000313" key="2">
    <source>
        <dbReference type="EMBL" id="UUX91269.1"/>
    </source>
</evidence>
<dbReference type="AlphaFoldDB" id="A0A9E7PLP6"/>
<feature type="compositionally biased region" description="Basic and acidic residues" evidence="1">
    <location>
        <begin position="54"/>
        <end position="64"/>
    </location>
</feature>
<gene>
    <name evidence="2" type="ORF">L6E24_07720</name>
</gene>
<dbReference type="Proteomes" id="UP001060368">
    <property type="component" value="Chromosome"/>
</dbReference>
<reference evidence="2" key="1">
    <citation type="submission" date="2022-04" db="EMBL/GenBank/DDBJ databases">
        <title>Complete genome of Methanoplanus endosymbiosus DSM 3599.</title>
        <authorList>
            <person name="Chen S.-C."/>
            <person name="You Y.-T."/>
            <person name="Zhou Y.-Z."/>
            <person name="Lai M.-C."/>
        </authorList>
    </citation>
    <scope>NUCLEOTIDE SEQUENCE</scope>
    <source>
        <strain evidence="2">DSM 3599</strain>
    </source>
</reference>
<keyword evidence="3" id="KW-1185">Reference proteome</keyword>